<evidence type="ECO:0000256" key="5">
    <source>
        <dbReference type="ARBA" id="ARBA00022692"/>
    </source>
</evidence>
<sequence length="423" mass="49058">MSRTVTAFNQTVVEYFRKTSLNGFGLLYFIRRRRIQRIFWFLFISFGIIFASYAVFSMILEFLSYSTITDLSEVEVLEEELKFPELEICSGYRFSRRKMQNYAENLSKTNNKTQDYYLKELTLLSAYFDPLSIKPEEVENVTNFLKEENITALVLNLSPSCETLILRCAINLLTTNCSELFTLSINHKGNCCILKKENLSGEIKLFLDSSNEDEFPQASNFPGFSAHIPSWLGRISINPGEMAAVEIEVMELQGNPQLKQYSIQKRGCYFPQEGVSREKCLNECRIKASLINCQCVLPFPIQLSQAQQKYCTLANISCLQLVEENWSPSQCPKCLPLCNQLFYRLTKRVQGRLHPWRSELNIKFKTPRRQLYSTDNLYPWYQMLSNVGGVLGICIGCSLISGFELIYFMVFRFWSNYLRQPEI</sequence>
<feature type="transmembrane region" description="Helical" evidence="13">
    <location>
        <begin position="387"/>
        <end position="410"/>
    </location>
</feature>
<evidence type="ECO:0000256" key="8">
    <source>
        <dbReference type="ARBA" id="ARBA00023065"/>
    </source>
</evidence>
<evidence type="ECO:0000256" key="10">
    <source>
        <dbReference type="ARBA" id="ARBA00023201"/>
    </source>
</evidence>
<keyword evidence="3 12" id="KW-0813">Transport</keyword>
<evidence type="ECO:0000256" key="4">
    <source>
        <dbReference type="ARBA" id="ARBA00022461"/>
    </source>
</evidence>
<keyword evidence="7" id="KW-0915">Sodium</keyword>
<organism evidence="14 15">
    <name type="scientific">Drosophila kikkawai</name>
    <name type="common">Fruit fly</name>
    <dbReference type="NCBI Taxonomy" id="30033"/>
    <lineage>
        <taxon>Eukaryota</taxon>
        <taxon>Metazoa</taxon>
        <taxon>Ecdysozoa</taxon>
        <taxon>Arthropoda</taxon>
        <taxon>Hexapoda</taxon>
        <taxon>Insecta</taxon>
        <taxon>Pterygota</taxon>
        <taxon>Neoptera</taxon>
        <taxon>Endopterygota</taxon>
        <taxon>Diptera</taxon>
        <taxon>Brachycera</taxon>
        <taxon>Muscomorpha</taxon>
        <taxon>Ephydroidea</taxon>
        <taxon>Drosophilidae</taxon>
        <taxon>Drosophila</taxon>
        <taxon>Sophophora</taxon>
    </lineage>
</organism>
<dbReference type="Proteomes" id="UP001652661">
    <property type="component" value="Chromosome 3L"/>
</dbReference>
<keyword evidence="9 13" id="KW-0472">Membrane</keyword>
<evidence type="ECO:0000256" key="13">
    <source>
        <dbReference type="SAM" id="Phobius"/>
    </source>
</evidence>
<keyword evidence="4 12" id="KW-0894">Sodium channel</keyword>
<dbReference type="RefSeq" id="XP_017029588.1">
    <property type="nucleotide sequence ID" value="XM_017174099.1"/>
</dbReference>
<evidence type="ECO:0000313" key="14">
    <source>
        <dbReference type="Proteomes" id="UP001652661"/>
    </source>
</evidence>
<keyword evidence="5 12" id="KW-0812">Transmembrane</keyword>
<evidence type="ECO:0000256" key="6">
    <source>
        <dbReference type="ARBA" id="ARBA00022989"/>
    </source>
</evidence>
<dbReference type="GO" id="GO:0005886">
    <property type="term" value="C:plasma membrane"/>
    <property type="evidence" value="ECO:0007669"/>
    <property type="project" value="TreeGrafter"/>
</dbReference>
<keyword evidence="8 12" id="KW-0406">Ion transport</keyword>
<comment type="similarity">
    <text evidence="2 12">Belongs to the amiloride-sensitive sodium channel (TC 1.A.6) family.</text>
</comment>
<dbReference type="PANTHER" id="PTHR11690:SF237">
    <property type="entry name" value="PICKPOCKET 16-RELATED"/>
    <property type="match status" value="1"/>
</dbReference>
<evidence type="ECO:0000256" key="7">
    <source>
        <dbReference type="ARBA" id="ARBA00023053"/>
    </source>
</evidence>
<evidence type="ECO:0000256" key="12">
    <source>
        <dbReference type="RuleBase" id="RU000679"/>
    </source>
</evidence>
<dbReference type="GO" id="GO:0015280">
    <property type="term" value="F:ligand-gated sodium channel activity"/>
    <property type="evidence" value="ECO:0007669"/>
    <property type="project" value="TreeGrafter"/>
</dbReference>
<dbReference type="AlphaFoldDB" id="A0A6P4J4Z3"/>
<accession>A0A6P4J4Z3</accession>
<evidence type="ECO:0000256" key="9">
    <source>
        <dbReference type="ARBA" id="ARBA00023136"/>
    </source>
</evidence>
<dbReference type="Gene3D" id="1.10.287.770">
    <property type="entry name" value="YojJ-like"/>
    <property type="match status" value="1"/>
</dbReference>
<reference evidence="15" key="1">
    <citation type="submission" date="2025-08" db="UniProtKB">
        <authorList>
            <consortium name="RefSeq"/>
        </authorList>
    </citation>
    <scope>IDENTIFICATION</scope>
    <source>
        <strain evidence="15">14028-0561.14</strain>
        <tissue evidence="15">Whole fly</tissue>
    </source>
</reference>
<evidence type="ECO:0000256" key="2">
    <source>
        <dbReference type="ARBA" id="ARBA00007193"/>
    </source>
</evidence>
<dbReference type="OrthoDB" id="6436100at2759"/>
<evidence type="ECO:0000256" key="3">
    <source>
        <dbReference type="ARBA" id="ARBA00022448"/>
    </source>
</evidence>
<feature type="transmembrane region" description="Helical" evidence="13">
    <location>
        <begin position="38"/>
        <end position="60"/>
    </location>
</feature>
<evidence type="ECO:0000256" key="11">
    <source>
        <dbReference type="ARBA" id="ARBA00023303"/>
    </source>
</evidence>
<keyword evidence="10 12" id="KW-0739">Sodium transport</keyword>
<gene>
    <name evidence="15" type="primary">ppk27</name>
</gene>
<evidence type="ECO:0000256" key="1">
    <source>
        <dbReference type="ARBA" id="ARBA00004141"/>
    </source>
</evidence>
<keyword evidence="11 12" id="KW-0407">Ion channel</keyword>
<dbReference type="Pfam" id="PF00858">
    <property type="entry name" value="ASC"/>
    <property type="match status" value="1"/>
</dbReference>
<keyword evidence="14" id="KW-1185">Reference proteome</keyword>
<proteinExistence type="inferred from homology"/>
<dbReference type="PANTHER" id="PTHR11690">
    <property type="entry name" value="AMILORIDE-SENSITIVE SODIUM CHANNEL-RELATED"/>
    <property type="match status" value="1"/>
</dbReference>
<comment type="subcellular location">
    <subcellularLocation>
        <location evidence="1">Membrane</location>
        <topology evidence="1">Multi-pass membrane protein</topology>
    </subcellularLocation>
</comment>
<dbReference type="InterPro" id="IPR001873">
    <property type="entry name" value="ENaC"/>
</dbReference>
<keyword evidence="6 13" id="KW-1133">Transmembrane helix</keyword>
<protein>
    <submittedName>
        <fullName evidence="15">Sodium channel protein Nach</fullName>
    </submittedName>
</protein>
<name>A0A6P4J4Z3_DROKI</name>
<evidence type="ECO:0000313" key="15">
    <source>
        <dbReference type="RefSeq" id="XP_017029588.1"/>
    </source>
</evidence>